<keyword evidence="1" id="KW-0472">Membrane</keyword>
<name>L0L1H7_METHD</name>
<dbReference type="InterPro" id="IPR006457">
    <property type="entry name" value="S_layer-rel_Mac"/>
</dbReference>
<dbReference type="KEGG" id="mhz:Metho_2082"/>
<proteinExistence type="predicted"/>
<keyword evidence="1" id="KW-1133">Transmembrane helix</keyword>
<feature type="transmembrane region" description="Helical" evidence="1">
    <location>
        <begin position="319"/>
        <end position="337"/>
    </location>
</feature>
<dbReference type="EMBL" id="CP003362">
    <property type="protein sequence ID" value="AGB50248.1"/>
    <property type="molecule type" value="Genomic_DNA"/>
</dbReference>
<dbReference type="STRING" id="867904.Metho_2082"/>
<feature type="domain" description="S-layer family duplication" evidence="2">
    <location>
        <begin position="154"/>
        <end position="242"/>
    </location>
</feature>
<evidence type="ECO:0000313" key="3">
    <source>
        <dbReference type="EMBL" id="AGB50248.1"/>
    </source>
</evidence>
<keyword evidence="1" id="KW-0812">Transmembrane</keyword>
<gene>
    <name evidence="3" type="ordered locus">Metho_2082</name>
</gene>
<evidence type="ECO:0000313" key="4">
    <source>
        <dbReference type="Proteomes" id="UP000010866"/>
    </source>
</evidence>
<evidence type="ECO:0000256" key="1">
    <source>
        <dbReference type="SAM" id="Phobius"/>
    </source>
</evidence>
<sequence precursor="true">MIVVPMRYIRFVVVCVMTLLILLSSPVYCSPEEGAMIYYSEETLSAGDIVQLEQGYSFKLIDSSKDSGDILLKVYYKDEEIDIRDSFGDEDKPFEYIVTMEETNEDKKEEEIDYVVLRITPVDFDEKDDRIYVEVEIEQFLDPEQEDDDFLMLDTSKSVKVGESLSLEDGYTLEASDVEDDSVILELSRDGRSLKKEELETGDIFIYSKNVDGNSRTIFIARISKFFESSTSSTVILKDVTQRPDLEENSIGNVVRDISKNVSENNNNDTNPLISIPDSIDKNKGELNSSATQNIMNPSSTPATNGNGNVTDHVNTDSFMPILFIIIIAIGIVIFKLS</sequence>
<accession>L0L1H7</accession>
<dbReference type="Pfam" id="PF07752">
    <property type="entry name" value="S-layer"/>
    <property type="match status" value="1"/>
</dbReference>
<evidence type="ECO:0000259" key="2">
    <source>
        <dbReference type="Pfam" id="PF07752"/>
    </source>
</evidence>
<dbReference type="AlphaFoldDB" id="L0L1H7"/>
<dbReference type="Gene3D" id="2.60.98.40">
    <property type="match status" value="1"/>
</dbReference>
<dbReference type="HOGENOM" id="CLU_820422_0_0_2"/>
<organism evidence="3 4">
    <name type="scientific">Methanomethylovorans hollandica (strain DSM 15978 / NBRC 107637 / DMS1)</name>
    <dbReference type="NCBI Taxonomy" id="867904"/>
    <lineage>
        <taxon>Archaea</taxon>
        <taxon>Methanobacteriati</taxon>
        <taxon>Methanobacteriota</taxon>
        <taxon>Stenosarchaea group</taxon>
        <taxon>Methanomicrobia</taxon>
        <taxon>Methanosarcinales</taxon>
        <taxon>Methanosarcinaceae</taxon>
        <taxon>Methanomethylovorans</taxon>
    </lineage>
</organism>
<keyword evidence="4" id="KW-1185">Reference proteome</keyword>
<protein>
    <recommendedName>
        <fullName evidence="2">S-layer family duplication domain-containing protein</fullName>
    </recommendedName>
</protein>
<dbReference type="Proteomes" id="UP000010866">
    <property type="component" value="Chromosome"/>
</dbReference>
<reference evidence="4" key="1">
    <citation type="submission" date="2012-02" db="EMBL/GenBank/DDBJ databases">
        <title>Complete sequence of chromosome of Methanomethylovorans hollandica DSM 15978.</title>
        <authorList>
            <person name="Lucas S."/>
            <person name="Copeland A."/>
            <person name="Lapidus A."/>
            <person name="Glavina del Rio T."/>
            <person name="Dalin E."/>
            <person name="Tice H."/>
            <person name="Bruce D."/>
            <person name="Goodwin L."/>
            <person name="Pitluck S."/>
            <person name="Peters L."/>
            <person name="Mikhailova N."/>
            <person name="Held B."/>
            <person name="Kyrpides N."/>
            <person name="Mavromatis K."/>
            <person name="Ivanova N."/>
            <person name="Brettin T."/>
            <person name="Detter J.C."/>
            <person name="Han C."/>
            <person name="Larimer F."/>
            <person name="Land M."/>
            <person name="Hauser L."/>
            <person name="Markowitz V."/>
            <person name="Cheng J.-F."/>
            <person name="Hugenholtz P."/>
            <person name="Woyke T."/>
            <person name="Wu D."/>
            <person name="Spring S."/>
            <person name="Schroeder M."/>
            <person name="Brambilla E."/>
            <person name="Klenk H.-P."/>
            <person name="Eisen J.A."/>
        </authorList>
    </citation>
    <scope>NUCLEOTIDE SEQUENCE [LARGE SCALE GENOMIC DNA]</scope>
    <source>
        <strain evidence="4">DSM 15978 / NBRC 107637 / DMS1</strain>
    </source>
</reference>